<keyword evidence="7 8" id="KW-0560">Oxidoreductase</keyword>
<evidence type="ECO:0000313" key="14">
    <source>
        <dbReference type="Proteomes" id="UP000198405"/>
    </source>
</evidence>
<evidence type="ECO:0000259" key="11">
    <source>
        <dbReference type="Pfam" id="PF03807"/>
    </source>
</evidence>
<dbReference type="EMBL" id="FZOB01000002">
    <property type="protein sequence ID" value="SNR65409.1"/>
    <property type="molecule type" value="Genomic_DNA"/>
</dbReference>
<dbReference type="GO" id="GO:0055129">
    <property type="term" value="P:L-proline biosynthetic process"/>
    <property type="evidence" value="ECO:0007669"/>
    <property type="project" value="UniProtKB-UniRule"/>
</dbReference>
<dbReference type="InterPro" id="IPR036291">
    <property type="entry name" value="NAD(P)-bd_dom_sf"/>
</dbReference>
<name>A0A238Y500_9BACT</name>
<dbReference type="PIRSF" id="PIRSF000193">
    <property type="entry name" value="Pyrrol-5-carb_rd"/>
    <property type="match status" value="1"/>
</dbReference>
<evidence type="ECO:0000256" key="6">
    <source>
        <dbReference type="ARBA" id="ARBA00022857"/>
    </source>
</evidence>
<comment type="catalytic activity">
    <reaction evidence="8">
        <text>L-proline + NAD(+) = (S)-1-pyrroline-5-carboxylate + NADH + 2 H(+)</text>
        <dbReference type="Rhea" id="RHEA:14105"/>
        <dbReference type="ChEBI" id="CHEBI:15378"/>
        <dbReference type="ChEBI" id="CHEBI:17388"/>
        <dbReference type="ChEBI" id="CHEBI:57540"/>
        <dbReference type="ChEBI" id="CHEBI:57945"/>
        <dbReference type="ChEBI" id="CHEBI:60039"/>
        <dbReference type="EC" id="1.5.1.2"/>
    </reaction>
</comment>
<dbReference type="InterPro" id="IPR029036">
    <property type="entry name" value="P5CR_dimer"/>
</dbReference>
<feature type="binding site" evidence="10">
    <location>
        <begin position="8"/>
        <end position="13"/>
    </location>
    <ligand>
        <name>NADP(+)</name>
        <dbReference type="ChEBI" id="CHEBI:58349"/>
    </ligand>
</feature>
<dbReference type="Gene3D" id="1.10.3730.10">
    <property type="entry name" value="ProC C-terminal domain-like"/>
    <property type="match status" value="1"/>
</dbReference>
<evidence type="ECO:0000256" key="7">
    <source>
        <dbReference type="ARBA" id="ARBA00023002"/>
    </source>
</evidence>
<keyword evidence="4 8" id="KW-0028">Amino-acid biosynthesis</keyword>
<evidence type="ECO:0000256" key="5">
    <source>
        <dbReference type="ARBA" id="ARBA00022650"/>
    </source>
</evidence>
<accession>A0A238Y500</accession>
<dbReference type="HAMAP" id="MF_01925">
    <property type="entry name" value="P5C_reductase"/>
    <property type="match status" value="1"/>
</dbReference>
<dbReference type="GO" id="GO:0005737">
    <property type="term" value="C:cytoplasm"/>
    <property type="evidence" value="ECO:0007669"/>
    <property type="project" value="UniProtKB-SubCell"/>
</dbReference>
<comment type="pathway">
    <text evidence="8">Amino-acid biosynthesis; L-proline biosynthesis; L-proline from L-glutamate 5-semialdehyde: step 1/1.</text>
</comment>
<dbReference type="SUPFAM" id="SSF48179">
    <property type="entry name" value="6-phosphogluconate dehydrogenase C-terminal domain-like"/>
    <property type="match status" value="1"/>
</dbReference>
<evidence type="ECO:0000256" key="2">
    <source>
        <dbReference type="ARBA" id="ARBA00005525"/>
    </source>
</evidence>
<dbReference type="EC" id="1.5.1.2" evidence="8 9"/>
<dbReference type="NCBIfam" id="TIGR00112">
    <property type="entry name" value="proC"/>
    <property type="match status" value="1"/>
</dbReference>
<comment type="function">
    <text evidence="8">Catalyzes the reduction of 1-pyrroline-5-carboxylate (PCA) to L-proline.</text>
</comment>
<evidence type="ECO:0000256" key="4">
    <source>
        <dbReference type="ARBA" id="ARBA00022605"/>
    </source>
</evidence>
<dbReference type="Pfam" id="PF03807">
    <property type="entry name" value="F420_oxidored"/>
    <property type="match status" value="1"/>
</dbReference>
<comment type="catalytic activity">
    <reaction evidence="8">
        <text>L-proline + NADP(+) = (S)-1-pyrroline-5-carboxylate + NADPH + 2 H(+)</text>
        <dbReference type="Rhea" id="RHEA:14109"/>
        <dbReference type="ChEBI" id="CHEBI:15378"/>
        <dbReference type="ChEBI" id="CHEBI:17388"/>
        <dbReference type="ChEBI" id="CHEBI:57783"/>
        <dbReference type="ChEBI" id="CHEBI:58349"/>
        <dbReference type="ChEBI" id="CHEBI:60039"/>
        <dbReference type="EC" id="1.5.1.2"/>
    </reaction>
</comment>
<comment type="similarity">
    <text evidence="2 8">Belongs to the pyrroline-5-carboxylate reductase family.</text>
</comment>
<dbReference type="AlphaFoldDB" id="A0A238Y500"/>
<dbReference type="SUPFAM" id="SSF51735">
    <property type="entry name" value="NAD(P)-binding Rossmann-fold domains"/>
    <property type="match status" value="1"/>
</dbReference>
<evidence type="ECO:0000256" key="9">
    <source>
        <dbReference type="NCBIfam" id="TIGR00112"/>
    </source>
</evidence>
<feature type="binding site" evidence="10">
    <location>
        <position position="57"/>
    </location>
    <ligand>
        <name>NADPH</name>
        <dbReference type="ChEBI" id="CHEBI:57783"/>
    </ligand>
</feature>
<dbReference type="InterPro" id="IPR028939">
    <property type="entry name" value="P5C_Rdtase_cat_N"/>
</dbReference>
<evidence type="ECO:0000256" key="1">
    <source>
        <dbReference type="ARBA" id="ARBA00004496"/>
    </source>
</evidence>
<evidence type="ECO:0000256" key="10">
    <source>
        <dbReference type="PIRSR" id="PIRSR000193-1"/>
    </source>
</evidence>
<keyword evidence="5 8" id="KW-0641">Proline biosynthesis</keyword>
<dbReference type="FunFam" id="1.10.3730.10:FF:000001">
    <property type="entry name" value="Pyrroline-5-carboxylate reductase"/>
    <property type="match status" value="1"/>
</dbReference>
<dbReference type="PANTHER" id="PTHR11645:SF0">
    <property type="entry name" value="PYRROLINE-5-CARBOXYLATE REDUCTASE 3"/>
    <property type="match status" value="1"/>
</dbReference>
<dbReference type="OrthoDB" id="9805754at2"/>
<dbReference type="RefSeq" id="WP_089322422.1">
    <property type="nucleotide sequence ID" value="NZ_FZOB01000002.1"/>
</dbReference>
<gene>
    <name evidence="8" type="primary">proC</name>
    <name evidence="13" type="ORF">SAMN06265340_10267</name>
</gene>
<evidence type="ECO:0000256" key="3">
    <source>
        <dbReference type="ARBA" id="ARBA00022490"/>
    </source>
</evidence>
<keyword evidence="3 8" id="KW-0963">Cytoplasm</keyword>
<dbReference type="Pfam" id="PF14748">
    <property type="entry name" value="P5CR_dimer"/>
    <property type="match status" value="1"/>
</dbReference>
<dbReference type="InterPro" id="IPR008927">
    <property type="entry name" value="6-PGluconate_DH-like_C_sf"/>
</dbReference>
<dbReference type="UniPathway" id="UPA00098">
    <property type="reaction ID" value="UER00361"/>
</dbReference>
<protein>
    <recommendedName>
        <fullName evidence="8 9">Pyrroline-5-carboxylate reductase</fullName>
        <shortName evidence="8">P5C reductase</shortName>
        <shortName evidence="8">P5CR</shortName>
        <ecNumber evidence="8 9">1.5.1.2</ecNumber>
    </recommendedName>
    <alternativeName>
        <fullName evidence="8">PCA reductase</fullName>
    </alternativeName>
</protein>
<reference evidence="14" key="1">
    <citation type="submission" date="2017-06" db="EMBL/GenBank/DDBJ databases">
        <authorList>
            <person name="Varghese N."/>
            <person name="Submissions S."/>
        </authorList>
    </citation>
    <scope>NUCLEOTIDE SEQUENCE [LARGE SCALE GENOMIC DNA]</scope>
    <source>
        <strain evidence="14">DSM 15668</strain>
    </source>
</reference>
<evidence type="ECO:0000259" key="12">
    <source>
        <dbReference type="Pfam" id="PF14748"/>
    </source>
</evidence>
<dbReference type="Proteomes" id="UP000198405">
    <property type="component" value="Unassembled WGS sequence"/>
</dbReference>
<keyword evidence="14" id="KW-1185">Reference proteome</keyword>
<dbReference type="PANTHER" id="PTHR11645">
    <property type="entry name" value="PYRROLINE-5-CARBOXYLATE REDUCTASE"/>
    <property type="match status" value="1"/>
</dbReference>
<proteinExistence type="inferred from homology"/>
<dbReference type="Gene3D" id="3.40.50.720">
    <property type="entry name" value="NAD(P)-binding Rossmann-like Domain"/>
    <property type="match status" value="1"/>
</dbReference>
<sequence length="273" mass="29468">MNASVGFIGGGKMAEAIISALIDSETVKPEKINVSDISEERLKYLKERYKVNTYLLNTEVAAISDIVVLVVKPQIAELVLEELREVILSTQLFISVVAGLSIGSIESIIGSNKKIIRAMPNILVKIKEGTIGYCINSNVEMEDCEFFECLFKNIAEVVKVEEYLMDAVTGLAGSGPAFVFLMIQALADGGVRAGLPRDKAIKLAAQTVKGAAALVLKGEHPEILKDSVMSPAGTTAEGIVKLEEKAVRSAFIEAVFAAYKRSKEISELMKKKG</sequence>
<dbReference type="FunFam" id="3.40.50.720:FF:000190">
    <property type="entry name" value="Pyrroline-5-carboxylate reductase"/>
    <property type="match status" value="1"/>
</dbReference>
<feature type="domain" description="Pyrroline-5-carboxylate reductase dimerisation" evidence="12">
    <location>
        <begin position="162"/>
        <end position="264"/>
    </location>
</feature>
<organism evidence="13 14">
    <name type="scientific">Desulfurobacterium atlanticum</name>
    <dbReference type="NCBI Taxonomy" id="240169"/>
    <lineage>
        <taxon>Bacteria</taxon>
        <taxon>Pseudomonadati</taxon>
        <taxon>Aquificota</taxon>
        <taxon>Aquificia</taxon>
        <taxon>Desulfurobacteriales</taxon>
        <taxon>Desulfurobacteriaceae</taxon>
        <taxon>Desulfurobacterium</taxon>
    </lineage>
</organism>
<evidence type="ECO:0000256" key="8">
    <source>
        <dbReference type="HAMAP-Rule" id="MF_01925"/>
    </source>
</evidence>
<keyword evidence="6 8" id="KW-0521">NADP</keyword>
<dbReference type="InterPro" id="IPR000304">
    <property type="entry name" value="Pyrroline-COOH_reductase"/>
</dbReference>
<feature type="domain" description="Pyrroline-5-carboxylate reductase catalytic N-terminal" evidence="11">
    <location>
        <begin position="5"/>
        <end position="99"/>
    </location>
</feature>
<evidence type="ECO:0000313" key="13">
    <source>
        <dbReference type="EMBL" id="SNR65409.1"/>
    </source>
</evidence>
<comment type="subcellular location">
    <subcellularLocation>
        <location evidence="1 8">Cytoplasm</location>
    </subcellularLocation>
</comment>
<dbReference type="GO" id="GO:0004735">
    <property type="term" value="F:pyrroline-5-carboxylate reductase activity"/>
    <property type="evidence" value="ECO:0007669"/>
    <property type="project" value="UniProtKB-UniRule"/>
</dbReference>